<accession>A0A9D1PSN4</accession>
<reference evidence="8" key="1">
    <citation type="journal article" date="2021" name="PeerJ">
        <title>Extensive microbial diversity within the chicken gut microbiome revealed by metagenomics and culture.</title>
        <authorList>
            <person name="Gilroy R."/>
            <person name="Ravi A."/>
            <person name="Getino M."/>
            <person name="Pursley I."/>
            <person name="Horton D.L."/>
            <person name="Alikhan N.F."/>
            <person name="Baker D."/>
            <person name="Gharbi K."/>
            <person name="Hall N."/>
            <person name="Watson M."/>
            <person name="Adriaenssens E.M."/>
            <person name="Foster-Nyarko E."/>
            <person name="Jarju S."/>
            <person name="Secka A."/>
            <person name="Antonio M."/>
            <person name="Oren A."/>
            <person name="Chaudhuri R.R."/>
            <person name="La Ragione R."/>
            <person name="Hildebrand F."/>
            <person name="Pallen M.J."/>
        </authorList>
    </citation>
    <scope>NUCLEOTIDE SEQUENCE</scope>
    <source>
        <strain evidence="8">Gambia11-129</strain>
    </source>
</reference>
<evidence type="ECO:0000313" key="9">
    <source>
        <dbReference type="Proteomes" id="UP000823936"/>
    </source>
</evidence>
<evidence type="ECO:0000256" key="4">
    <source>
        <dbReference type="ARBA" id="ARBA00023306"/>
    </source>
</evidence>
<evidence type="ECO:0000256" key="3">
    <source>
        <dbReference type="ARBA" id="ARBA00023136"/>
    </source>
</evidence>
<dbReference type="PANTHER" id="PTHR32432">
    <property type="entry name" value="CELL DIVISION PROTEIN FTSA-RELATED"/>
    <property type="match status" value="1"/>
</dbReference>
<comment type="caution">
    <text evidence="8">The sequence shown here is derived from an EMBL/GenBank/DDBJ whole genome shotgun (WGS) entry which is preliminary data.</text>
</comment>
<comment type="subunit">
    <text evidence="5">Self-interacts. Interacts with FtsZ.</text>
</comment>
<evidence type="ECO:0000256" key="5">
    <source>
        <dbReference type="HAMAP-Rule" id="MF_02033"/>
    </source>
</evidence>
<dbReference type="PANTHER" id="PTHR32432:SF4">
    <property type="entry name" value="CELL DIVISION PROTEIN FTSA"/>
    <property type="match status" value="1"/>
</dbReference>
<dbReference type="InterPro" id="IPR050696">
    <property type="entry name" value="FtsA/MreB"/>
</dbReference>
<evidence type="ECO:0000256" key="2">
    <source>
        <dbReference type="ARBA" id="ARBA00022618"/>
    </source>
</evidence>
<dbReference type="InterPro" id="IPR043129">
    <property type="entry name" value="ATPase_NBD"/>
</dbReference>
<dbReference type="SUPFAM" id="SSF53067">
    <property type="entry name" value="Actin-like ATPase domain"/>
    <property type="match status" value="2"/>
</dbReference>
<keyword evidence="4 5" id="KW-0131">Cell cycle</keyword>
<dbReference type="NCBIfam" id="TIGR01174">
    <property type="entry name" value="ftsA"/>
    <property type="match status" value="1"/>
</dbReference>
<evidence type="ECO:0000313" key="8">
    <source>
        <dbReference type="EMBL" id="HIV98184.1"/>
    </source>
</evidence>
<dbReference type="InterPro" id="IPR020823">
    <property type="entry name" value="Cell_div_FtsA"/>
</dbReference>
<organism evidence="8 9">
    <name type="scientific">Candidatus Ornithospirochaeta avicola</name>
    <dbReference type="NCBI Taxonomy" id="2840896"/>
    <lineage>
        <taxon>Bacteria</taxon>
        <taxon>Pseudomonadati</taxon>
        <taxon>Spirochaetota</taxon>
        <taxon>Spirochaetia</taxon>
        <taxon>Spirochaetales</taxon>
        <taxon>Spirochaetaceae</taxon>
        <taxon>Spirochaetaceae incertae sedis</taxon>
        <taxon>Candidatus Ornithospirochaeta</taxon>
    </lineage>
</organism>
<dbReference type="Pfam" id="PF02491">
    <property type="entry name" value="SHS2_FTSA"/>
    <property type="match status" value="1"/>
</dbReference>
<comment type="similarity">
    <text evidence="5 6">Belongs to the FtsA/MreB family.</text>
</comment>
<dbReference type="EMBL" id="DXHU01000002">
    <property type="protein sequence ID" value="HIV98184.1"/>
    <property type="molecule type" value="Genomic_DNA"/>
</dbReference>
<proteinExistence type="inferred from homology"/>
<dbReference type="PIRSF" id="PIRSF003101">
    <property type="entry name" value="FtsA"/>
    <property type="match status" value="1"/>
</dbReference>
<gene>
    <name evidence="5 8" type="primary">ftsA</name>
    <name evidence="8" type="ORF">IAB12_00150</name>
</gene>
<dbReference type="GO" id="GO:0032153">
    <property type="term" value="C:cell division site"/>
    <property type="evidence" value="ECO:0007669"/>
    <property type="project" value="UniProtKB-UniRule"/>
</dbReference>
<reference evidence="8" key="2">
    <citation type="submission" date="2021-04" db="EMBL/GenBank/DDBJ databases">
        <authorList>
            <person name="Gilroy R."/>
        </authorList>
    </citation>
    <scope>NUCLEOTIDE SEQUENCE</scope>
    <source>
        <strain evidence="8">Gambia11-129</strain>
    </source>
</reference>
<keyword evidence="3 5" id="KW-0472">Membrane</keyword>
<protein>
    <recommendedName>
        <fullName evidence="5 6">Cell division protein FtsA</fullName>
    </recommendedName>
</protein>
<sequence length="410" mass="43990">MAADKTLLGLDIGTSSIRAVIGSVSRDGQLMIEAVAERQSEGVKNGAIVNIEQTLKAINSVINDAELQSGNEVQSVILSVGGEHICGIKSNGAVGITNKNQEITSEDIRKSIEIARAHDLPQDTEIIHTLVQDFQVDSRYGIKDPIDMLGHRLDTRVLLVTGSSSIIQNERKCVQKAGLQVQRMILNTLADSEVALSQEEKEIGAIIINIGSGTTNMICYSQGSPVFAGGVAFGGDNVTADIAYILQLPRVAAESIKIQYGSCHTPSISSDEMVITPAVGGKPSLRMPRKELGKIIEPRMAEIFSLLQGKLDKENIQGSFGSGIILVGGGAMLSGASELAAEIFHLPAKVGFPVAIGGLDRQYIDPAYTTVLGLVKMEAKKYREISSHISTRAEKERLSRKMKGFFSKLF</sequence>
<dbReference type="InterPro" id="IPR003494">
    <property type="entry name" value="SHS2_FtsA"/>
</dbReference>
<keyword evidence="2 5" id="KW-0132">Cell division</keyword>
<dbReference type="GO" id="GO:0009898">
    <property type="term" value="C:cytoplasmic side of plasma membrane"/>
    <property type="evidence" value="ECO:0007669"/>
    <property type="project" value="UniProtKB-UniRule"/>
</dbReference>
<dbReference type="SMART" id="SM00842">
    <property type="entry name" value="FtsA"/>
    <property type="match status" value="1"/>
</dbReference>
<evidence type="ECO:0000256" key="1">
    <source>
        <dbReference type="ARBA" id="ARBA00022475"/>
    </source>
</evidence>
<evidence type="ECO:0000256" key="6">
    <source>
        <dbReference type="PIRNR" id="PIRNR003101"/>
    </source>
</evidence>
<keyword evidence="1 5" id="KW-1003">Cell membrane</keyword>
<evidence type="ECO:0000259" key="7">
    <source>
        <dbReference type="SMART" id="SM00842"/>
    </source>
</evidence>
<feature type="domain" description="SHS2" evidence="7">
    <location>
        <begin position="7"/>
        <end position="195"/>
    </location>
</feature>
<dbReference type="GO" id="GO:0043093">
    <property type="term" value="P:FtsZ-dependent cytokinesis"/>
    <property type="evidence" value="ECO:0007669"/>
    <property type="project" value="UniProtKB-UniRule"/>
</dbReference>
<dbReference type="AlphaFoldDB" id="A0A9D1PSN4"/>
<comment type="function">
    <text evidence="5 6">Cell division protein that is involved in the assembly of the Z ring. May serve as a membrane anchor for the Z ring.</text>
</comment>
<dbReference type="Pfam" id="PF14450">
    <property type="entry name" value="FtsA"/>
    <property type="match status" value="1"/>
</dbReference>
<dbReference type="CDD" id="cd24048">
    <property type="entry name" value="ASKHA_NBD_FtsA"/>
    <property type="match status" value="1"/>
</dbReference>
<comment type="subcellular location">
    <subcellularLocation>
        <location evidence="5">Cell membrane</location>
        <topology evidence="5">Peripheral membrane protein</topology>
        <orientation evidence="5">Cytoplasmic side</orientation>
    </subcellularLocation>
    <text evidence="5">Localizes to the Z ring in an FtsZ-dependent manner. Targeted to the membrane through a conserved C-terminal amphipathic helix.</text>
</comment>
<dbReference type="Gene3D" id="3.30.420.40">
    <property type="match status" value="2"/>
</dbReference>
<dbReference type="Proteomes" id="UP000823936">
    <property type="component" value="Unassembled WGS sequence"/>
</dbReference>
<dbReference type="HAMAP" id="MF_02033">
    <property type="entry name" value="FtsA"/>
    <property type="match status" value="1"/>
</dbReference>
<name>A0A9D1PSN4_9SPIO</name>